<dbReference type="InterPro" id="IPR053212">
    <property type="entry name" value="DHP_3-monooxygenase"/>
</dbReference>
<dbReference type="AlphaFoldDB" id="A0A2G5I4X3"/>
<sequence length="515" mass="56974">MSLALQDHATAESVQKRPWQGPSYNVDKGPWQSIIGRMWYGPLSYQDFTSSENPLDTTLSARMAEKSAAASSLAERRGPLNVVIIGGSIASLMVAFLLKKKGHNITILEQSTTSVREGTAAGVGLALHVRTFFEDELGIDGNALGILHKGFEVLDQNLNVKAFIPKPTRVTSWDCAYYQLRAKFDGLKSSYVKDAEMIVTKGTAIYEVGKKVLKVEPEGNGMATVVEDIATGKSQRYYSDIIIAADGANSSIRRQLNPNLAREEPGYVLWRGTVRTGDLPSDTRAAFENRALVWAGTYTYAITYTIPGDDGSLEPGHGHINFVWYTWPTHSSADDILTDTTGHRHRSTVPKGKLRPEIWKAQVEIAKNVLPTKLYELVCLIETPFVTKVTSMCAPKAAYFDNKVFLIGDALTQAQPNNGQGANLAAFAAKGLAEAIGKVGDPAPVASKKGQASPFVDAGKIAKWERTVLATNEVVRVDSVAFGSRYLHTRFWTFWRYLRVWLFRWWYKKLLCRME</sequence>
<dbReference type="OrthoDB" id="16820at2759"/>
<evidence type="ECO:0000313" key="4">
    <source>
        <dbReference type="Proteomes" id="UP000230605"/>
    </source>
</evidence>
<gene>
    <name evidence="3" type="ORF">CB0940_03580</name>
</gene>
<dbReference type="PRINTS" id="PR00420">
    <property type="entry name" value="RNGMNOXGNASE"/>
</dbReference>
<name>A0A2G5I4X3_CERBT</name>
<organism evidence="3 4">
    <name type="scientific">Cercospora beticola</name>
    <name type="common">Sugarbeet leaf spot fungus</name>
    <dbReference type="NCBI Taxonomy" id="122368"/>
    <lineage>
        <taxon>Eukaryota</taxon>
        <taxon>Fungi</taxon>
        <taxon>Dikarya</taxon>
        <taxon>Ascomycota</taxon>
        <taxon>Pezizomycotina</taxon>
        <taxon>Dothideomycetes</taxon>
        <taxon>Dothideomycetidae</taxon>
        <taxon>Mycosphaerellales</taxon>
        <taxon>Mycosphaerellaceae</taxon>
        <taxon>Cercospora</taxon>
    </lineage>
</organism>
<accession>A0A2G5I4X3</accession>
<comment type="caution">
    <text evidence="3">The sequence shown here is derived from an EMBL/GenBank/DDBJ whole genome shotgun (WGS) entry which is preliminary data.</text>
</comment>
<protein>
    <recommendedName>
        <fullName evidence="2">2,6-dihydroxypyridine 3-monooxygenase substrate binding domain-containing protein</fullName>
    </recommendedName>
</protein>
<dbReference type="PANTHER" id="PTHR47469:SF2">
    <property type="entry name" value="OS06G0597600 PROTEIN"/>
    <property type="match status" value="1"/>
</dbReference>
<dbReference type="SUPFAM" id="SSF54373">
    <property type="entry name" value="FAD-linked reductases, C-terminal domain"/>
    <property type="match status" value="1"/>
</dbReference>
<dbReference type="Pfam" id="PF22607">
    <property type="entry name" value="FAD_binding-like"/>
    <property type="match status" value="1"/>
</dbReference>
<evidence type="ECO:0000256" key="1">
    <source>
        <dbReference type="SAM" id="MobiDB-lite"/>
    </source>
</evidence>
<evidence type="ECO:0000259" key="2">
    <source>
        <dbReference type="Pfam" id="PF22607"/>
    </source>
</evidence>
<dbReference type="InterPro" id="IPR036188">
    <property type="entry name" value="FAD/NAD-bd_sf"/>
</dbReference>
<dbReference type="Proteomes" id="UP000230605">
    <property type="component" value="Chromosome 3"/>
</dbReference>
<dbReference type="InterPro" id="IPR054707">
    <property type="entry name" value="DhpH_subs-bd"/>
</dbReference>
<feature type="region of interest" description="Disordered" evidence="1">
    <location>
        <begin position="1"/>
        <end position="22"/>
    </location>
</feature>
<feature type="domain" description="2,6-dihydroxypyridine 3-monooxygenase substrate binding" evidence="2">
    <location>
        <begin position="266"/>
        <end position="390"/>
    </location>
</feature>
<dbReference type="SUPFAM" id="SSF51905">
    <property type="entry name" value="FAD/NAD(P)-binding domain"/>
    <property type="match status" value="1"/>
</dbReference>
<dbReference type="Gene3D" id="3.50.50.60">
    <property type="entry name" value="FAD/NAD(P)-binding domain"/>
    <property type="match status" value="1"/>
</dbReference>
<dbReference type="PANTHER" id="PTHR47469">
    <property type="entry name" value="MONOOXYGENASE-LIKE"/>
    <property type="match status" value="1"/>
</dbReference>
<evidence type="ECO:0000313" key="3">
    <source>
        <dbReference type="EMBL" id="PIA99830.1"/>
    </source>
</evidence>
<dbReference type="EMBL" id="LKMD01000101">
    <property type="protein sequence ID" value="PIA99830.1"/>
    <property type="molecule type" value="Genomic_DNA"/>
</dbReference>
<reference evidence="3 4" key="1">
    <citation type="submission" date="2015-10" db="EMBL/GenBank/DDBJ databases">
        <title>The cercosporin biosynthetic gene cluster was horizontally transferred to several fungal lineages and shown to be expanded in Cercospora beticola based on microsynteny with recipient genomes.</title>
        <authorList>
            <person name="De Jonge R."/>
            <person name="Ebert M.K."/>
            <person name="Suttle J.C."/>
            <person name="Jurick Ii W.M."/>
            <person name="Secor G.A."/>
            <person name="Thomma B.P."/>
            <person name="Van De Peer Y."/>
            <person name="Bolton M.D."/>
        </authorList>
    </citation>
    <scope>NUCLEOTIDE SEQUENCE [LARGE SCALE GENOMIC DNA]</scope>
    <source>
        <strain evidence="3 4">09-40</strain>
    </source>
</reference>
<proteinExistence type="predicted"/>
<dbReference type="Gene3D" id="3.30.9.60">
    <property type="match status" value="1"/>
</dbReference>